<dbReference type="SMART" id="SM00304">
    <property type="entry name" value="HAMP"/>
    <property type="match status" value="1"/>
</dbReference>
<dbReference type="CDD" id="cd00082">
    <property type="entry name" value="HisKA"/>
    <property type="match status" value="1"/>
</dbReference>
<dbReference type="InterPro" id="IPR003661">
    <property type="entry name" value="HisK_dim/P_dom"/>
</dbReference>
<keyword evidence="8 14" id="KW-1133">Transmembrane helix</keyword>
<dbReference type="SUPFAM" id="SSF158472">
    <property type="entry name" value="HAMP domain-like"/>
    <property type="match status" value="1"/>
</dbReference>
<evidence type="ECO:0000259" key="15">
    <source>
        <dbReference type="PROSITE" id="PS50109"/>
    </source>
</evidence>
<dbReference type="InterPro" id="IPR003660">
    <property type="entry name" value="HAMP_dom"/>
</dbReference>
<feature type="domain" description="HAMP" evidence="16">
    <location>
        <begin position="70"/>
        <end position="123"/>
    </location>
</feature>
<dbReference type="SMART" id="SM00387">
    <property type="entry name" value="HATPase_c"/>
    <property type="match status" value="1"/>
</dbReference>
<proteinExistence type="predicted"/>
<feature type="transmembrane region" description="Helical" evidence="14">
    <location>
        <begin position="45"/>
        <end position="66"/>
    </location>
</feature>
<evidence type="ECO:0000256" key="3">
    <source>
        <dbReference type="ARBA" id="ARBA00012438"/>
    </source>
</evidence>
<dbReference type="SUPFAM" id="SSF47384">
    <property type="entry name" value="Homodimeric domain of signal transducing histidine kinase"/>
    <property type="match status" value="1"/>
</dbReference>
<keyword evidence="6 14" id="KW-0812">Transmembrane</keyword>
<evidence type="ECO:0000256" key="6">
    <source>
        <dbReference type="ARBA" id="ARBA00022692"/>
    </source>
</evidence>
<dbReference type="SUPFAM" id="SSF55874">
    <property type="entry name" value="ATPase domain of HSP90 chaperone/DNA topoisomerase II/histidine kinase"/>
    <property type="match status" value="1"/>
</dbReference>
<dbReference type="Gene3D" id="1.10.287.130">
    <property type="match status" value="1"/>
</dbReference>
<dbReference type="EC" id="2.7.13.3" evidence="3"/>
<evidence type="ECO:0000256" key="2">
    <source>
        <dbReference type="ARBA" id="ARBA00004141"/>
    </source>
</evidence>
<evidence type="ECO:0000256" key="10">
    <source>
        <dbReference type="ARBA" id="ARBA00023026"/>
    </source>
</evidence>
<gene>
    <name evidence="17" type="ORF">SAMN02745941_00683</name>
</gene>
<dbReference type="GO" id="GO:0005886">
    <property type="term" value="C:plasma membrane"/>
    <property type="evidence" value="ECO:0007669"/>
    <property type="project" value="TreeGrafter"/>
</dbReference>
<evidence type="ECO:0000256" key="7">
    <source>
        <dbReference type="ARBA" id="ARBA00022777"/>
    </source>
</evidence>
<dbReference type="InterPro" id="IPR036097">
    <property type="entry name" value="HisK_dim/P_sf"/>
</dbReference>
<dbReference type="Pfam" id="PF02518">
    <property type="entry name" value="HATPase_c"/>
    <property type="match status" value="1"/>
</dbReference>
<sequence>MKRLKSMNAALVVIVFIIMISSALLSGILIIILDKSNLMPPNGAGPIYLLIVGLIVSTIIGTILTFPVAKYFLKPLNEVISATREVTKGNFNVKVKELKRKHELGELIDSFNSMTNELNSIEMFRKDFINNFSHEFRTPIVSIRGFARQLHKASLTENQRLEYTDIIIRESERLANMSSNILLLTKLENQAIITDKNCFSLDEQIRNCILLLQMQWEKKEIEFNIELEPIEFYSNEEMLSHVWLNLLSNAIKFSHKNGEILVKSYYEGNDIKVKISDNGIGMNDDTREHIFEKFYQGDLAHVSEGNGLGLSLVKRIVDLCQGKISVKSKPEKGTEFIVRLPSQI</sequence>
<protein>
    <recommendedName>
        <fullName evidence="13">Heme sensor protein HssS</fullName>
        <ecNumber evidence="3">2.7.13.3</ecNumber>
    </recommendedName>
</protein>
<dbReference type="CDD" id="cd06225">
    <property type="entry name" value="HAMP"/>
    <property type="match status" value="1"/>
</dbReference>
<keyword evidence="4" id="KW-0597">Phosphoprotein</keyword>
<dbReference type="Pfam" id="PF00512">
    <property type="entry name" value="HisKA"/>
    <property type="match status" value="1"/>
</dbReference>
<dbReference type="AlphaFoldDB" id="A0A1M5UXL4"/>
<evidence type="ECO:0000313" key="18">
    <source>
        <dbReference type="Proteomes" id="UP000184241"/>
    </source>
</evidence>
<dbReference type="SMART" id="SM00388">
    <property type="entry name" value="HisKA"/>
    <property type="match status" value="1"/>
</dbReference>
<name>A0A1M5UXL4_9CLOT</name>
<evidence type="ECO:0000256" key="11">
    <source>
        <dbReference type="ARBA" id="ARBA00023136"/>
    </source>
</evidence>
<dbReference type="Proteomes" id="UP000184241">
    <property type="component" value="Unassembled WGS sequence"/>
</dbReference>
<dbReference type="CDD" id="cd00075">
    <property type="entry name" value="HATPase"/>
    <property type="match status" value="1"/>
</dbReference>
<dbReference type="RefSeq" id="WP_073016700.1">
    <property type="nucleotide sequence ID" value="NZ_FQXU01000003.1"/>
</dbReference>
<evidence type="ECO:0000256" key="5">
    <source>
        <dbReference type="ARBA" id="ARBA00022679"/>
    </source>
</evidence>
<keyword evidence="5" id="KW-0808">Transferase</keyword>
<keyword evidence="7 17" id="KW-0418">Kinase</keyword>
<feature type="transmembrane region" description="Helical" evidence="14">
    <location>
        <begin position="9"/>
        <end position="33"/>
    </location>
</feature>
<evidence type="ECO:0000256" key="13">
    <source>
        <dbReference type="ARBA" id="ARBA00040841"/>
    </source>
</evidence>
<keyword evidence="11 14" id="KW-0472">Membrane</keyword>
<dbReference type="Gene3D" id="6.10.340.10">
    <property type="match status" value="1"/>
</dbReference>
<dbReference type="PRINTS" id="PR00344">
    <property type="entry name" value="BCTRLSENSOR"/>
</dbReference>
<evidence type="ECO:0000256" key="8">
    <source>
        <dbReference type="ARBA" id="ARBA00022989"/>
    </source>
</evidence>
<evidence type="ECO:0000256" key="12">
    <source>
        <dbReference type="ARBA" id="ARBA00037219"/>
    </source>
</evidence>
<comment type="catalytic activity">
    <reaction evidence="1">
        <text>ATP + protein L-histidine = ADP + protein N-phospho-L-histidine.</text>
        <dbReference type="EC" id="2.7.13.3"/>
    </reaction>
</comment>
<dbReference type="EMBL" id="FQXU01000003">
    <property type="protein sequence ID" value="SHH67745.1"/>
    <property type="molecule type" value="Genomic_DNA"/>
</dbReference>
<feature type="domain" description="Histidine kinase" evidence="15">
    <location>
        <begin position="131"/>
        <end position="344"/>
    </location>
</feature>
<keyword evidence="10" id="KW-0843">Virulence</keyword>
<accession>A0A1M5UXL4</accession>
<comment type="function">
    <text evidence="12">Member of the two-component regulatory system HssS/HssR involved in intracellular heme homeostasis and tempering of staphylococcal virulence. HssS functions as a heme sensor histidine kinase which is autophosphorylated at a histidine residue and transfers its phosphate group to an aspartate residue of HssR. HssR/HssS activates the expression of hrtAB, an efflux pump, in response to extracellular heme, hemin, hemoglobin or blood.</text>
</comment>
<dbReference type="GO" id="GO:0000155">
    <property type="term" value="F:phosphorelay sensor kinase activity"/>
    <property type="evidence" value="ECO:0007669"/>
    <property type="project" value="InterPro"/>
</dbReference>
<dbReference type="PANTHER" id="PTHR45528:SF11">
    <property type="entry name" value="HISTIDINE KINASE"/>
    <property type="match status" value="1"/>
</dbReference>
<dbReference type="FunFam" id="3.30.565.10:FF:000006">
    <property type="entry name" value="Sensor histidine kinase WalK"/>
    <property type="match status" value="1"/>
</dbReference>
<comment type="subcellular location">
    <subcellularLocation>
        <location evidence="2">Membrane</location>
        <topology evidence="2">Multi-pass membrane protein</topology>
    </subcellularLocation>
</comment>
<evidence type="ECO:0000256" key="9">
    <source>
        <dbReference type="ARBA" id="ARBA00023012"/>
    </source>
</evidence>
<evidence type="ECO:0000259" key="16">
    <source>
        <dbReference type="PROSITE" id="PS50885"/>
    </source>
</evidence>
<keyword evidence="9" id="KW-0902">Two-component regulatory system</keyword>
<evidence type="ECO:0000313" key="17">
    <source>
        <dbReference type="EMBL" id="SHH67745.1"/>
    </source>
</evidence>
<reference evidence="17 18" key="1">
    <citation type="submission" date="2016-11" db="EMBL/GenBank/DDBJ databases">
        <authorList>
            <person name="Jaros S."/>
            <person name="Januszkiewicz K."/>
            <person name="Wedrychowicz H."/>
        </authorList>
    </citation>
    <scope>NUCLEOTIDE SEQUENCE [LARGE SCALE GENOMIC DNA]</scope>
    <source>
        <strain evidence="17 18">DSM 6191</strain>
    </source>
</reference>
<organism evidence="17 18">
    <name type="scientific">Clostridium intestinale DSM 6191</name>
    <dbReference type="NCBI Taxonomy" id="1121320"/>
    <lineage>
        <taxon>Bacteria</taxon>
        <taxon>Bacillati</taxon>
        <taxon>Bacillota</taxon>
        <taxon>Clostridia</taxon>
        <taxon>Eubacteriales</taxon>
        <taxon>Clostridiaceae</taxon>
        <taxon>Clostridium</taxon>
    </lineage>
</organism>
<dbReference type="InterPro" id="IPR036890">
    <property type="entry name" value="HATPase_C_sf"/>
</dbReference>
<dbReference type="InterPro" id="IPR050398">
    <property type="entry name" value="HssS/ArlS-like"/>
</dbReference>
<dbReference type="PROSITE" id="PS50885">
    <property type="entry name" value="HAMP"/>
    <property type="match status" value="1"/>
</dbReference>
<dbReference type="Pfam" id="PF00672">
    <property type="entry name" value="HAMP"/>
    <property type="match status" value="1"/>
</dbReference>
<dbReference type="InterPro" id="IPR003594">
    <property type="entry name" value="HATPase_dom"/>
</dbReference>
<dbReference type="InterPro" id="IPR005467">
    <property type="entry name" value="His_kinase_dom"/>
</dbReference>
<evidence type="ECO:0000256" key="1">
    <source>
        <dbReference type="ARBA" id="ARBA00000085"/>
    </source>
</evidence>
<evidence type="ECO:0000256" key="14">
    <source>
        <dbReference type="SAM" id="Phobius"/>
    </source>
</evidence>
<dbReference type="InterPro" id="IPR004358">
    <property type="entry name" value="Sig_transdc_His_kin-like_C"/>
</dbReference>
<dbReference type="Gene3D" id="3.30.565.10">
    <property type="entry name" value="Histidine kinase-like ATPase, C-terminal domain"/>
    <property type="match status" value="1"/>
</dbReference>
<evidence type="ECO:0000256" key="4">
    <source>
        <dbReference type="ARBA" id="ARBA00022553"/>
    </source>
</evidence>
<dbReference type="PROSITE" id="PS50109">
    <property type="entry name" value="HIS_KIN"/>
    <property type="match status" value="1"/>
</dbReference>
<dbReference type="PANTHER" id="PTHR45528">
    <property type="entry name" value="SENSOR HISTIDINE KINASE CPXA"/>
    <property type="match status" value="1"/>
</dbReference>